<dbReference type="CDD" id="cd03255">
    <property type="entry name" value="ABC_MJ0796_LolCDE_FtsE"/>
    <property type="match status" value="1"/>
</dbReference>
<protein>
    <recommendedName>
        <fullName evidence="6">ABC transporter domain-containing protein</fullName>
    </recommendedName>
</protein>
<sequence>MINLSAINKTYRQGNENYQILHDIDLHIKAGEFVAIMGPSGSGKSTLINIIGFLDQKFDGNYTFQEVIVNSLNRRQHAQLRNRSVGFIFQNFKLIMNQSVGENVGLPLLYAGLKRQHIIQRVNEVLAKVGLPDSYHKLPKNLSGGQQQRVAIARAIVTNPKFLVADEPTGALDSATSSEIMTLFKALNDSGTTLIMVTHDAQVAQETNRLIKILDGRIQSDEEVIHEGT</sequence>
<dbReference type="PROSITE" id="PS50893">
    <property type="entry name" value="ABC_TRANSPORTER_2"/>
    <property type="match status" value="1"/>
</dbReference>
<dbReference type="Pfam" id="PF00005">
    <property type="entry name" value="ABC_tran"/>
    <property type="match status" value="1"/>
</dbReference>
<keyword evidence="8" id="KW-1185">Reference proteome</keyword>
<dbReference type="SUPFAM" id="SSF52540">
    <property type="entry name" value="P-loop containing nucleoside triphosphate hydrolases"/>
    <property type="match status" value="1"/>
</dbReference>
<name>A0A4R5N7U0_9LACO</name>
<dbReference type="InterPro" id="IPR027417">
    <property type="entry name" value="P-loop_NTPase"/>
</dbReference>
<dbReference type="RefSeq" id="WP_010007936.1">
    <property type="nucleotide sequence ID" value="NZ_JAGYGP010000001.1"/>
</dbReference>
<feature type="domain" description="ABC transporter" evidence="6">
    <location>
        <begin position="2"/>
        <end position="227"/>
    </location>
</feature>
<comment type="similarity">
    <text evidence="1">Belongs to the ABC transporter superfamily.</text>
</comment>
<evidence type="ECO:0000259" key="6">
    <source>
        <dbReference type="PROSITE" id="PS50893"/>
    </source>
</evidence>
<dbReference type="PROSITE" id="PS00211">
    <property type="entry name" value="ABC_TRANSPORTER_1"/>
    <property type="match status" value="1"/>
</dbReference>
<accession>A0A4R5N7U0</accession>
<reference evidence="7 8" key="1">
    <citation type="journal article" date="2019" name="Appl. Microbiol. Biotechnol.">
        <title>Uncovering carbohydrate metabolism through a genotype-phenotype association study of 56 lactic acid bacteria genomes.</title>
        <authorList>
            <person name="Buron-Moles G."/>
            <person name="Chailyan A."/>
            <person name="Dolejs I."/>
            <person name="Forster J."/>
            <person name="Miks M.H."/>
        </authorList>
    </citation>
    <scope>NUCLEOTIDE SEQUENCE [LARGE SCALE GENOMIC DNA]</scope>
    <source>
        <strain evidence="7 8">ATCC 700006</strain>
    </source>
</reference>
<dbReference type="GO" id="GO:0006865">
    <property type="term" value="P:amino acid transport"/>
    <property type="evidence" value="ECO:0007669"/>
    <property type="project" value="UniProtKB-KW"/>
</dbReference>
<dbReference type="InterPro" id="IPR003593">
    <property type="entry name" value="AAA+_ATPase"/>
</dbReference>
<keyword evidence="3" id="KW-0547">Nucleotide-binding</keyword>
<organism evidence="7 8">
    <name type="scientific">Leuconostoc fallax</name>
    <dbReference type="NCBI Taxonomy" id="1251"/>
    <lineage>
        <taxon>Bacteria</taxon>
        <taxon>Bacillati</taxon>
        <taxon>Bacillota</taxon>
        <taxon>Bacilli</taxon>
        <taxon>Lactobacillales</taxon>
        <taxon>Lactobacillaceae</taxon>
        <taxon>Leuconostoc</taxon>
    </lineage>
</organism>
<dbReference type="AlphaFoldDB" id="A0A4R5N7U0"/>
<evidence type="ECO:0000256" key="3">
    <source>
        <dbReference type="ARBA" id="ARBA00022741"/>
    </source>
</evidence>
<dbReference type="GO" id="GO:0005524">
    <property type="term" value="F:ATP binding"/>
    <property type="evidence" value="ECO:0007669"/>
    <property type="project" value="UniProtKB-KW"/>
</dbReference>
<dbReference type="GO" id="GO:0016887">
    <property type="term" value="F:ATP hydrolysis activity"/>
    <property type="evidence" value="ECO:0007669"/>
    <property type="project" value="InterPro"/>
</dbReference>
<dbReference type="EMBL" id="PUFI01000014">
    <property type="protein sequence ID" value="TDG67973.1"/>
    <property type="molecule type" value="Genomic_DNA"/>
</dbReference>
<keyword evidence="4" id="KW-0067">ATP-binding</keyword>
<dbReference type="FunFam" id="3.40.50.300:FF:000032">
    <property type="entry name" value="Export ABC transporter ATP-binding protein"/>
    <property type="match status" value="1"/>
</dbReference>
<dbReference type="PANTHER" id="PTHR42798">
    <property type="entry name" value="LIPOPROTEIN-RELEASING SYSTEM ATP-BINDING PROTEIN LOLD"/>
    <property type="match status" value="1"/>
</dbReference>
<proteinExistence type="inferred from homology"/>
<evidence type="ECO:0000256" key="2">
    <source>
        <dbReference type="ARBA" id="ARBA00022448"/>
    </source>
</evidence>
<dbReference type="GO" id="GO:0098796">
    <property type="term" value="C:membrane protein complex"/>
    <property type="evidence" value="ECO:0007669"/>
    <property type="project" value="UniProtKB-ARBA"/>
</dbReference>
<evidence type="ECO:0000313" key="7">
    <source>
        <dbReference type="EMBL" id="TDG67973.1"/>
    </source>
</evidence>
<keyword evidence="5" id="KW-0029">Amino-acid transport</keyword>
<comment type="caution">
    <text evidence="7">The sequence shown here is derived from an EMBL/GenBank/DDBJ whole genome shotgun (WGS) entry which is preliminary data.</text>
</comment>
<evidence type="ECO:0000256" key="5">
    <source>
        <dbReference type="ARBA" id="ARBA00022970"/>
    </source>
</evidence>
<dbReference type="Proteomes" id="UP000295681">
    <property type="component" value="Unassembled WGS sequence"/>
</dbReference>
<keyword evidence="2" id="KW-0813">Transport</keyword>
<dbReference type="GO" id="GO:0022857">
    <property type="term" value="F:transmembrane transporter activity"/>
    <property type="evidence" value="ECO:0007669"/>
    <property type="project" value="UniProtKB-ARBA"/>
</dbReference>
<dbReference type="PANTHER" id="PTHR42798:SF2">
    <property type="entry name" value="ABC TRANSPORTER ATP-BINDING PROTEIN MG467-RELATED"/>
    <property type="match status" value="1"/>
</dbReference>
<dbReference type="InterPro" id="IPR017871">
    <property type="entry name" value="ABC_transporter-like_CS"/>
</dbReference>
<dbReference type="SMART" id="SM00382">
    <property type="entry name" value="AAA"/>
    <property type="match status" value="1"/>
</dbReference>
<gene>
    <name evidence="7" type="ORF">C5L23_000279</name>
</gene>
<evidence type="ECO:0000256" key="4">
    <source>
        <dbReference type="ARBA" id="ARBA00022840"/>
    </source>
</evidence>
<dbReference type="STRING" id="907931.GCA_000165675_01087"/>
<evidence type="ECO:0000256" key="1">
    <source>
        <dbReference type="ARBA" id="ARBA00005417"/>
    </source>
</evidence>
<evidence type="ECO:0000313" key="8">
    <source>
        <dbReference type="Proteomes" id="UP000295681"/>
    </source>
</evidence>
<dbReference type="InterPro" id="IPR003439">
    <property type="entry name" value="ABC_transporter-like_ATP-bd"/>
</dbReference>
<dbReference type="InterPro" id="IPR017911">
    <property type="entry name" value="MacB-like_ATP-bd"/>
</dbReference>
<dbReference type="Gene3D" id="3.40.50.300">
    <property type="entry name" value="P-loop containing nucleotide triphosphate hydrolases"/>
    <property type="match status" value="1"/>
</dbReference>